<sequence length="539" mass="54706">MDSRRRTVAALAAAATAASLALVTTAPAHAETRTTRLISTTTATGQNAYFEGGGGSSVWFSDPGGLWRNVNGAVSSVTTADVDVEQVSSDGTRAVVRTDKPLIAGDGDASFDLYLLDAGTVPASVTLISTAGSAGDVSLGAASPDLSRIVYQGTSAYVVANGSATILGGAGSDFQLASRDATAVVYTYNGSQRRDIGGQTTDVGTTPAVAISDDGLTGYVSNGGIIRRFTAPASAASATFTTISGNGSYNGSTPDGQSVFVATPDKLVSADTDTGTDVYRFDVGSAVPVLMTGAAVTTDVATEAITPSRSLVFTDGSGPARRLLRSDATGVARDLGTGVPGQPVFAAVTTTGAVVLTGYDTNELSTGTYLVDAAGALTQLSTGGYFAGSSPDGSKVWYFTAPSPYRVYESAVPVSPPSPPADTTTPTASAKAKKRQENDGRIEVQVTCTGTEACRVTGAGTLSVTVPATRGKRKFALTAPLTLLSPGQKAVVAFKVRKKAKKAAALALRRGGRAQAVLRIAVADTSGNTRALPVKVRLR</sequence>
<dbReference type="RefSeq" id="WP_160875341.1">
    <property type="nucleotide sequence ID" value="NZ_WUEK01000002.1"/>
</dbReference>
<feature type="compositionally biased region" description="Low complexity" evidence="1">
    <location>
        <begin position="421"/>
        <end position="430"/>
    </location>
</feature>
<dbReference type="Proteomes" id="UP000473325">
    <property type="component" value="Unassembled WGS sequence"/>
</dbReference>
<evidence type="ECO:0000256" key="1">
    <source>
        <dbReference type="SAM" id="MobiDB-lite"/>
    </source>
</evidence>
<dbReference type="PROSITE" id="PS51318">
    <property type="entry name" value="TAT"/>
    <property type="match status" value="1"/>
</dbReference>
<gene>
    <name evidence="3" type="ORF">GRQ65_03895</name>
</gene>
<feature type="region of interest" description="Disordered" evidence="1">
    <location>
        <begin position="412"/>
        <end position="438"/>
    </location>
</feature>
<dbReference type="AlphaFoldDB" id="A0A6L7ET68"/>
<accession>A0A6L7ET68</accession>
<organism evidence="3 4">
    <name type="scientific">Nocardioides flavescens</name>
    <dbReference type="NCBI Taxonomy" id="2691959"/>
    <lineage>
        <taxon>Bacteria</taxon>
        <taxon>Bacillati</taxon>
        <taxon>Actinomycetota</taxon>
        <taxon>Actinomycetes</taxon>
        <taxon>Propionibacteriales</taxon>
        <taxon>Nocardioidaceae</taxon>
        <taxon>Nocardioides</taxon>
    </lineage>
</organism>
<evidence type="ECO:0000313" key="3">
    <source>
        <dbReference type="EMBL" id="MXG88688.1"/>
    </source>
</evidence>
<protein>
    <recommendedName>
        <fullName evidence="5">WD40-like Beta Propeller Repeat</fullName>
    </recommendedName>
</protein>
<evidence type="ECO:0000313" key="4">
    <source>
        <dbReference type="Proteomes" id="UP000473325"/>
    </source>
</evidence>
<dbReference type="InterPro" id="IPR006311">
    <property type="entry name" value="TAT_signal"/>
</dbReference>
<proteinExistence type="predicted"/>
<keyword evidence="4" id="KW-1185">Reference proteome</keyword>
<feature type="chain" id="PRO_5027104034" description="WD40-like Beta Propeller Repeat" evidence="2">
    <location>
        <begin position="31"/>
        <end position="539"/>
    </location>
</feature>
<evidence type="ECO:0000256" key="2">
    <source>
        <dbReference type="SAM" id="SignalP"/>
    </source>
</evidence>
<evidence type="ECO:0008006" key="5">
    <source>
        <dbReference type="Google" id="ProtNLM"/>
    </source>
</evidence>
<dbReference type="EMBL" id="WUEK01000002">
    <property type="protein sequence ID" value="MXG88688.1"/>
    <property type="molecule type" value="Genomic_DNA"/>
</dbReference>
<feature type="signal peptide" evidence="2">
    <location>
        <begin position="1"/>
        <end position="30"/>
    </location>
</feature>
<comment type="caution">
    <text evidence="3">The sequence shown here is derived from an EMBL/GenBank/DDBJ whole genome shotgun (WGS) entry which is preliminary data.</text>
</comment>
<reference evidence="3 4" key="1">
    <citation type="submission" date="2019-12" db="EMBL/GenBank/DDBJ databases">
        <authorList>
            <person name="Kun Z."/>
        </authorList>
    </citation>
    <scope>NUCLEOTIDE SEQUENCE [LARGE SCALE GENOMIC DNA]</scope>
    <source>
        <strain evidence="3 4">YIM 123512</strain>
    </source>
</reference>
<name>A0A6L7ET68_9ACTN</name>
<keyword evidence="2" id="KW-0732">Signal</keyword>